<dbReference type="InterPro" id="IPR003439">
    <property type="entry name" value="ABC_transporter-like_ATP-bd"/>
</dbReference>
<evidence type="ECO:0000256" key="4">
    <source>
        <dbReference type="ARBA" id="ARBA00022840"/>
    </source>
</evidence>
<keyword evidence="2 7" id="KW-0812">Transmembrane</keyword>
<dbReference type="InterPro" id="IPR003593">
    <property type="entry name" value="AAA+_ATPase"/>
</dbReference>
<feature type="transmembrane region" description="Helical" evidence="7">
    <location>
        <begin position="49"/>
        <end position="70"/>
    </location>
</feature>
<dbReference type="PROSITE" id="PS50929">
    <property type="entry name" value="ABC_TM1F"/>
    <property type="match status" value="1"/>
</dbReference>
<dbReference type="RefSeq" id="WP_045807179.1">
    <property type="nucleotide sequence ID" value="NZ_JZCR01000012.1"/>
</dbReference>
<evidence type="ECO:0000256" key="5">
    <source>
        <dbReference type="ARBA" id="ARBA00022989"/>
    </source>
</evidence>
<dbReference type="PANTHER" id="PTHR43394">
    <property type="entry name" value="ATP-DEPENDENT PERMEASE MDL1, MITOCHONDRIAL"/>
    <property type="match status" value="1"/>
</dbReference>
<dbReference type="InterPro" id="IPR017871">
    <property type="entry name" value="ABC_transporter-like_CS"/>
</dbReference>
<evidence type="ECO:0008006" key="12">
    <source>
        <dbReference type="Google" id="ProtNLM"/>
    </source>
</evidence>
<dbReference type="InterPro" id="IPR011527">
    <property type="entry name" value="ABC1_TM_dom"/>
</dbReference>
<evidence type="ECO:0000259" key="8">
    <source>
        <dbReference type="PROSITE" id="PS50893"/>
    </source>
</evidence>
<evidence type="ECO:0000256" key="2">
    <source>
        <dbReference type="ARBA" id="ARBA00022692"/>
    </source>
</evidence>
<dbReference type="Gene3D" id="1.20.1560.10">
    <property type="entry name" value="ABC transporter type 1, transmembrane domain"/>
    <property type="match status" value="1"/>
</dbReference>
<evidence type="ECO:0000256" key="3">
    <source>
        <dbReference type="ARBA" id="ARBA00022741"/>
    </source>
</evidence>
<dbReference type="GO" id="GO:0016887">
    <property type="term" value="F:ATP hydrolysis activity"/>
    <property type="evidence" value="ECO:0007669"/>
    <property type="project" value="InterPro"/>
</dbReference>
<dbReference type="GO" id="GO:0005524">
    <property type="term" value="F:ATP binding"/>
    <property type="evidence" value="ECO:0007669"/>
    <property type="project" value="UniProtKB-KW"/>
</dbReference>
<dbReference type="AlphaFoldDB" id="A0A0F3RSJ9"/>
<gene>
    <name evidence="10" type="ORF">VC81_05620</name>
</gene>
<dbReference type="PROSITE" id="PS50893">
    <property type="entry name" value="ABC_TRANSPORTER_2"/>
    <property type="match status" value="1"/>
</dbReference>
<evidence type="ECO:0000256" key="7">
    <source>
        <dbReference type="SAM" id="Phobius"/>
    </source>
</evidence>
<evidence type="ECO:0000313" key="11">
    <source>
        <dbReference type="Proteomes" id="UP000033491"/>
    </source>
</evidence>
<evidence type="ECO:0000313" key="10">
    <source>
        <dbReference type="EMBL" id="KJW12971.1"/>
    </source>
</evidence>
<dbReference type="PROSITE" id="PS00211">
    <property type="entry name" value="ABC_TRANSPORTER_1"/>
    <property type="match status" value="1"/>
</dbReference>
<proteinExistence type="predicted"/>
<dbReference type="GO" id="GO:0015421">
    <property type="term" value="F:ABC-type oligopeptide transporter activity"/>
    <property type="evidence" value="ECO:0007669"/>
    <property type="project" value="TreeGrafter"/>
</dbReference>
<comment type="subcellular location">
    <subcellularLocation>
        <location evidence="1">Cell membrane</location>
        <topology evidence="1">Multi-pass membrane protein</topology>
    </subcellularLocation>
</comment>
<keyword evidence="4" id="KW-0067">ATP-binding</keyword>
<evidence type="ECO:0000256" key="6">
    <source>
        <dbReference type="ARBA" id="ARBA00023136"/>
    </source>
</evidence>
<keyword evidence="3" id="KW-0547">Nucleotide-binding</keyword>
<dbReference type="Pfam" id="PF00664">
    <property type="entry name" value="ABC_membrane"/>
    <property type="match status" value="1"/>
</dbReference>
<dbReference type="SUPFAM" id="SSF52540">
    <property type="entry name" value="P-loop containing nucleoside triphosphate hydrolases"/>
    <property type="match status" value="1"/>
</dbReference>
<feature type="transmembrane region" description="Helical" evidence="7">
    <location>
        <begin position="135"/>
        <end position="167"/>
    </location>
</feature>
<accession>A0A0F3RSJ9</accession>
<feature type="transmembrane region" description="Helical" evidence="7">
    <location>
        <begin position="12"/>
        <end position="37"/>
    </location>
</feature>
<dbReference type="InterPro" id="IPR036640">
    <property type="entry name" value="ABC1_TM_sf"/>
</dbReference>
<keyword evidence="5 7" id="KW-1133">Transmembrane helix</keyword>
<dbReference type="OrthoDB" id="2326711at2"/>
<name>A0A0F3RSJ9_9LACO</name>
<comment type="caution">
    <text evidence="10">The sequence shown here is derived from an EMBL/GenBank/DDBJ whole genome shotgun (WGS) entry which is preliminary data.</text>
</comment>
<feature type="domain" description="ABC transmembrane type-1" evidence="9">
    <location>
        <begin position="20"/>
        <end position="292"/>
    </location>
</feature>
<dbReference type="PANTHER" id="PTHR43394:SF1">
    <property type="entry name" value="ATP-BINDING CASSETTE SUB-FAMILY B MEMBER 10, MITOCHONDRIAL"/>
    <property type="match status" value="1"/>
</dbReference>
<protein>
    <recommendedName>
        <fullName evidence="12">ABC transporter ATP-binding protein</fullName>
    </recommendedName>
</protein>
<dbReference type="InterPro" id="IPR039421">
    <property type="entry name" value="Type_1_exporter"/>
</dbReference>
<evidence type="ECO:0000259" key="9">
    <source>
        <dbReference type="PROSITE" id="PS50929"/>
    </source>
</evidence>
<feature type="domain" description="ABC transporter" evidence="8">
    <location>
        <begin position="319"/>
        <end position="533"/>
    </location>
</feature>
<dbReference type="PATRIC" id="fig|216463.3.peg.238"/>
<reference evidence="10 11" key="1">
    <citation type="submission" date="2015-03" db="EMBL/GenBank/DDBJ databases">
        <authorList>
            <person name="Zheng J."/>
            <person name="Ganezle M."/>
        </authorList>
    </citation>
    <scope>NUCLEOTIDE SEQUENCE [LARGE SCALE GENOMIC DNA]</scope>
    <source>
        <strain evidence="10 11">LP38</strain>
    </source>
</reference>
<evidence type="ECO:0000256" key="1">
    <source>
        <dbReference type="ARBA" id="ARBA00004651"/>
    </source>
</evidence>
<dbReference type="Pfam" id="PF00005">
    <property type="entry name" value="ABC_tran"/>
    <property type="match status" value="1"/>
</dbReference>
<organism evidence="10 11">
    <name type="scientific">Levilactobacillus spicheri</name>
    <dbReference type="NCBI Taxonomy" id="216463"/>
    <lineage>
        <taxon>Bacteria</taxon>
        <taxon>Bacillati</taxon>
        <taxon>Bacillota</taxon>
        <taxon>Bacilli</taxon>
        <taxon>Lactobacillales</taxon>
        <taxon>Lactobacillaceae</taxon>
        <taxon>Levilactobacillus</taxon>
    </lineage>
</organism>
<keyword evidence="6 7" id="KW-0472">Membrane</keyword>
<dbReference type="Proteomes" id="UP000033491">
    <property type="component" value="Unassembled WGS sequence"/>
</dbReference>
<dbReference type="InterPro" id="IPR027417">
    <property type="entry name" value="P-loop_NTPase"/>
</dbReference>
<dbReference type="GO" id="GO:0005886">
    <property type="term" value="C:plasma membrane"/>
    <property type="evidence" value="ECO:0007669"/>
    <property type="project" value="UniProtKB-SubCell"/>
</dbReference>
<dbReference type="Gene3D" id="3.40.50.300">
    <property type="entry name" value="P-loop containing nucleotide triphosphate hydrolases"/>
    <property type="match status" value="1"/>
</dbReference>
<dbReference type="STRING" id="216463.VC81_05620"/>
<dbReference type="SMART" id="SM00382">
    <property type="entry name" value="AAA"/>
    <property type="match status" value="1"/>
</dbReference>
<dbReference type="SUPFAM" id="SSF90123">
    <property type="entry name" value="ABC transporter transmembrane region"/>
    <property type="match status" value="1"/>
</dbReference>
<dbReference type="CDD" id="cd03228">
    <property type="entry name" value="ABCC_MRP_Like"/>
    <property type="match status" value="1"/>
</dbReference>
<dbReference type="EMBL" id="JZCR01000012">
    <property type="protein sequence ID" value="KJW12971.1"/>
    <property type="molecule type" value="Genomic_DNA"/>
</dbReference>
<sequence>MIGKFVRHQPYRFFFIVVESIVAMSASTASSVLFAYAFNDLIKGQFNRFILLAGVFFSLDICSYIFEYLFSVSSQIMIQKYNHDLREKYLQEIALRPAFETNVDRSINALTNDLLLLSQNYLYGFVKMVNAFFRIAFAVIALLTFHWILVVVAGVLATLMLVLPMLFKKPLASTTENISTNNKKFIALLNDWLAGLFELQLNQSAHILWRIMTPQAQALETAYVRQTQVEQAVGGVSNALGSFSQVVLIITASYLSTLDLVPVGLVVSVGDFVFKMFTGLVTLNNNITTHISGKQISEEFQRVLQFSSMQATDHALTPVHFETAITAHQLCVQYPKQRVTIPDFTILPGENVVITGPSGAGKSTLVNLLIGKLTDYQGSLTIDGVEAKSYSAAALARLIGFIPQKTHIFDTTVKNNVTLFDDQLAQSLGSTLQAVNLTGVVQRLEKGAATILDPQQPNLSGGELQRIALARALIRQKAVVVMDEGTSALDPQNTREIIARLIDQAGLTFIMITHSSDDQLISAFEKHITLPAQAN</sequence>